<dbReference type="EMBL" id="JAQQWL010000006">
    <property type="protein sequence ID" value="KAK8068711.1"/>
    <property type="molecule type" value="Genomic_DNA"/>
</dbReference>
<dbReference type="SUPFAM" id="SSF53187">
    <property type="entry name" value="Zn-dependent exopeptidases"/>
    <property type="match status" value="1"/>
</dbReference>
<dbReference type="Gene3D" id="3.40.630.10">
    <property type="entry name" value="Zn peptidases"/>
    <property type="match status" value="1"/>
</dbReference>
<organism evidence="3 4">
    <name type="scientific">Apiospora phragmitis</name>
    <dbReference type="NCBI Taxonomy" id="2905665"/>
    <lineage>
        <taxon>Eukaryota</taxon>
        <taxon>Fungi</taxon>
        <taxon>Dikarya</taxon>
        <taxon>Ascomycota</taxon>
        <taxon>Pezizomycotina</taxon>
        <taxon>Sordariomycetes</taxon>
        <taxon>Xylariomycetidae</taxon>
        <taxon>Amphisphaeriales</taxon>
        <taxon>Apiosporaceae</taxon>
        <taxon>Apiospora</taxon>
    </lineage>
</organism>
<evidence type="ECO:0000313" key="3">
    <source>
        <dbReference type="EMBL" id="KAK8068711.1"/>
    </source>
</evidence>
<comment type="similarity">
    <text evidence="1">Belongs to the peptidase M20A family.</text>
</comment>
<evidence type="ECO:0000256" key="1">
    <source>
        <dbReference type="ARBA" id="ARBA00006247"/>
    </source>
</evidence>
<dbReference type="InterPro" id="IPR052030">
    <property type="entry name" value="Peptidase_M20/M20A_hydrolases"/>
</dbReference>
<dbReference type="PANTHER" id="PTHR30575:SF4">
    <property type="entry name" value="PEPTIDASE M20 DOMAIN-CONTAINING PROTEIN 2"/>
    <property type="match status" value="1"/>
</dbReference>
<dbReference type="SUPFAM" id="SSF55031">
    <property type="entry name" value="Bacterial exopeptidase dimerisation domain"/>
    <property type="match status" value="1"/>
</dbReference>
<evidence type="ECO:0000259" key="2">
    <source>
        <dbReference type="Pfam" id="PF07687"/>
    </source>
</evidence>
<accession>A0ABR1VBY7</accession>
<dbReference type="Gene3D" id="3.30.70.360">
    <property type="match status" value="1"/>
</dbReference>
<protein>
    <submittedName>
        <fullName evidence="3">Peptidase M20 domain-containing protein 2</fullName>
    </submittedName>
</protein>
<dbReference type="InterPro" id="IPR011650">
    <property type="entry name" value="Peptidase_M20_dimer"/>
</dbReference>
<keyword evidence="4" id="KW-1185">Reference proteome</keyword>
<feature type="domain" description="Peptidase M20 dimerisation" evidence="2">
    <location>
        <begin position="274"/>
        <end position="364"/>
    </location>
</feature>
<dbReference type="InterPro" id="IPR036264">
    <property type="entry name" value="Bact_exopeptidase_dim_dom"/>
</dbReference>
<evidence type="ECO:0000313" key="4">
    <source>
        <dbReference type="Proteomes" id="UP001480595"/>
    </source>
</evidence>
<proteinExistence type="inferred from homology"/>
<dbReference type="GeneID" id="92089799"/>
<name>A0ABR1VBY7_9PEZI</name>
<gene>
    <name evidence="3" type="ORF">PG994_005327</name>
</gene>
<comment type="caution">
    <text evidence="3">The sequence shown here is derived from an EMBL/GenBank/DDBJ whole genome shotgun (WGS) entry which is preliminary data.</text>
</comment>
<dbReference type="Proteomes" id="UP001480595">
    <property type="component" value="Unassembled WGS sequence"/>
</dbReference>
<dbReference type="RefSeq" id="XP_066716005.1">
    <property type="nucleotide sequence ID" value="XM_066856736.1"/>
</dbReference>
<dbReference type="InterPro" id="IPR002933">
    <property type="entry name" value="Peptidase_M20"/>
</dbReference>
<dbReference type="PANTHER" id="PTHR30575">
    <property type="entry name" value="PEPTIDASE M20"/>
    <property type="match status" value="1"/>
</dbReference>
<reference evidence="3 4" key="1">
    <citation type="submission" date="2023-01" db="EMBL/GenBank/DDBJ databases">
        <title>Analysis of 21 Apiospora genomes using comparative genomics revels a genus with tremendous synthesis potential of carbohydrate active enzymes and secondary metabolites.</title>
        <authorList>
            <person name="Sorensen T."/>
        </authorList>
    </citation>
    <scope>NUCLEOTIDE SEQUENCE [LARGE SCALE GENOMIC DNA]</scope>
    <source>
        <strain evidence="3 4">CBS 135458</strain>
    </source>
</reference>
<sequence>MPAGAFGRLDELQSRELETCGGGAFWSAAEMHRLVLLRGNNVTVAPWTFSSILQFAAADQPTTKILVRLLQPYASVFEAPASVPAPYTMRVDGDDFVVVTHEDVAPRPSQSTPRYLPEINDAVDRISENLWEVNKKIHDNPELGYKEVIAHETLTTFVKSIDGWKVTPSAYGMKTAWVAVWDNALEGIGHACGHNLIATAAVTGAVATAEIIKTNGLAGKVVLLGTPAEEGGGGKIQLLRAGAYQDHKVDLSLISHPGIARNHALTRTSAYTALRVEYFGRAAHAAASPWLGINALDALVTAYNALSVLRQQTMAGDVVQGNITDGGARPNIIHAYAAGDFVVRANTQKRLEELLVKVQNCFAAGATATGARLEITPGMAYADHVPNRPLGAAYARYFNALLPSSSEQRIPSDQDLDEMLGRSGASTDQGDISHAMPSLSPGFAIVPGPQGNGPHSPDFTRASGTRDAFDRSLRVGKALAGTAVDVLTVGGLLEKVKQAWRRSIKEDV</sequence>
<dbReference type="Pfam" id="PF01546">
    <property type="entry name" value="Peptidase_M20"/>
    <property type="match status" value="1"/>
</dbReference>
<dbReference type="Pfam" id="PF07687">
    <property type="entry name" value="M20_dimer"/>
    <property type="match status" value="1"/>
</dbReference>